<accession>A0AAV1FS37</accession>
<dbReference type="Proteomes" id="UP001178508">
    <property type="component" value="Chromosome 9"/>
</dbReference>
<dbReference type="PRINTS" id="PR00179">
    <property type="entry name" value="LIPOCALIN"/>
</dbReference>
<evidence type="ECO:0000256" key="2">
    <source>
        <dbReference type="SAM" id="SignalP"/>
    </source>
</evidence>
<dbReference type="InterPro" id="IPR000566">
    <property type="entry name" value="Lipocln_cytosolic_FA-bd_dom"/>
</dbReference>
<dbReference type="PRINTS" id="PR01254">
    <property type="entry name" value="PGNDSYNTHASE"/>
</dbReference>
<evidence type="ECO:0000259" key="3">
    <source>
        <dbReference type="Pfam" id="PF00061"/>
    </source>
</evidence>
<keyword evidence="5" id="KW-1185">Reference proteome</keyword>
<dbReference type="SUPFAM" id="SSF50814">
    <property type="entry name" value="Lipocalins"/>
    <property type="match status" value="1"/>
</dbReference>
<keyword evidence="2" id="KW-0732">Signal</keyword>
<dbReference type="InterPro" id="IPR012674">
    <property type="entry name" value="Calycin"/>
</dbReference>
<name>A0AAV1FS37_XYRNO</name>
<dbReference type="Pfam" id="PF00061">
    <property type="entry name" value="Lipocalin"/>
    <property type="match status" value="1"/>
</dbReference>
<evidence type="ECO:0000313" key="5">
    <source>
        <dbReference type="Proteomes" id="UP001178508"/>
    </source>
</evidence>
<evidence type="ECO:0000313" key="4">
    <source>
        <dbReference type="EMBL" id="CAJ1064033.1"/>
    </source>
</evidence>
<feature type="domain" description="Lipocalin/cytosolic fatty-acid binding" evidence="3">
    <location>
        <begin position="35"/>
        <end position="174"/>
    </location>
</feature>
<proteinExistence type="inferred from homology"/>
<reference evidence="4" key="1">
    <citation type="submission" date="2023-08" db="EMBL/GenBank/DDBJ databases">
        <authorList>
            <person name="Alioto T."/>
            <person name="Alioto T."/>
            <person name="Gomez Garrido J."/>
        </authorList>
    </citation>
    <scope>NUCLEOTIDE SEQUENCE</scope>
</reference>
<organism evidence="4 5">
    <name type="scientific">Xyrichtys novacula</name>
    <name type="common">Pearly razorfish</name>
    <name type="synonym">Hemipteronotus novacula</name>
    <dbReference type="NCBI Taxonomy" id="13765"/>
    <lineage>
        <taxon>Eukaryota</taxon>
        <taxon>Metazoa</taxon>
        <taxon>Chordata</taxon>
        <taxon>Craniata</taxon>
        <taxon>Vertebrata</taxon>
        <taxon>Euteleostomi</taxon>
        <taxon>Actinopterygii</taxon>
        <taxon>Neopterygii</taxon>
        <taxon>Teleostei</taxon>
        <taxon>Neoteleostei</taxon>
        <taxon>Acanthomorphata</taxon>
        <taxon>Eupercaria</taxon>
        <taxon>Labriformes</taxon>
        <taxon>Labridae</taxon>
        <taxon>Xyrichtys</taxon>
    </lineage>
</organism>
<dbReference type="EMBL" id="OY660872">
    <property type="protein sequence ID" value="CAJ1064033.1"/>
    <property type="molecule type" value="Genomic_DNA"/>
</dbReference>
<feature type="chain" id="PRO_5044021562" evidence="2">
    <location>
        <begin position="22"/>
        <end position="182"/>
    </location>
</feature>
<dbReference type="GO" id="GO:0036094">
    <property type="term" value="F:small molecule binding"/>
    <property type="evidence" value="ECO:0007669"/>
    <property type="project" value="InterPro"/>
</dbReference>
<dbReference type="InterPro" id="IPR002345">
    <property type="entry name" value="Lipocalin"/>
</dbReference>
<dbReference type="PANTHER" id="PTHR11430:SF133">
    <property type="entry name" value="LIPOCALIN"/>
    <property type="match status" value="1"/>
</dbReference>
<feature type="signal peptide" evidence="2">
    <location>
        <begin position="1"/>
        <end position="21"/>
    </location>
</feature>
<dbReference type="Gene3D" id="2.40.128.20">
    <property type="match status" value="1"/>
</dbReference>
<sequence length="182" mass="20035">MNMTLLVRLLGAALCFVTVSSEVLPQADFNAQRMAGKWYLVGFATNAEWFVNHKDDMKMGTAMFTPNGNGDLDISYTSPNADGSCFRMNNLAKKADMPGRFTYASWDNQNDMRMVEVKYDEYALAHTIKSKAGEHTVVNKLYGRGADLSADQLGKFRQFSLETGVLPANIAILPNNGECSAA</sequence>
<comment type="similarity">
    <text evidence="1">Belongs to the calycin superfamily. Lipocalin family.</text>
</comment>
<dbReference type="PANTHER" id="PTHR11430">
    <property type="entry name" value="LIPOCALIN"/>
    <property type="match status" value="1"/>
</dbReference>
<protein>
    <submittedName>
        <fullName evidence="4">Lipocalin isoform X1</fullName>
    </submittedName>
</protein>
<evidence type="ECO:0000256" key="1">
    <source>
        <dbReference type="ARBA" id="ARBA00006889"/>
    </source>
</evidence>
<dbReference type="AlphaFoldDB" id="A0AAV1FS37"/>
<gene>
    <name evidence="4" type="ORF">XNOV1_A019075</name>
</gene>